<feature type="region of interest" description="Disordered" evidence="10">
    <location>
        <begin position="311"/>
        <end position="457"/>
    </location>
</feature>
<evidence type="ECO:0000256" key="2">
    <source>
        <dbReference type="ARBA" id="ARBA00008721"/>
    </source>
</evidence>
<evidence type="ECO:0000256" key="9">
    <source>
        <dbReference type="ARBA" id="ARBA00023157"/>
    </source>
</evidence>
<dbReference type="PANTHER" id="PTHR47466">
    <property type="match status" value="1"/>
</dbReference>
<feature type="compositionally biased region" description="Pro residues" evidence="10">
    <location>
        <begin position="375"/>
        <end position="401"/>
    </location>
</feature>
<dbReference type="GO" id="GO:0006508">
    <property type="term" value="P:proteolysis"/>
    <property type="evidence" value="ECO:0007669"/>
    <property type="project" value="UniProtKB-KW"/>
</dbReference>
<dbReference type="GO" id="GO:0008237">
    <property type="term" value="F:metallopeptidase activity"/>
    <property type="evidence" value="ECO:0007669"/>
    <property type="project" value="UniProtKB-KW"/>
</dbReference>
<dbReference type="Pfam" id="PF05572">
    <property type="entry name" value="Peptidase_M43"/>
    <property type="match status" value="1"/>
</dbReference>
<dbReference type="SUPFAM" id="SSF55486">
    <property type="entry name" value="Metalloproteases ('zincins'), catalytic domain"/>
    <property type="match status" value="1"/>
</dbReference>
<keyword evidence="4" id="KW-0479">Metal-binding</keyword>
<evidence type="ECO:0000256" key="3">
    <source>
        <dbReference type="ARBA" id="ARBA00022670"/>
    </source>
</evidence>
<comment type="similarity">
    <text evidence="2">Belongs to the peptidase M43B family.</text>
</comment>
<dbReference type="InterPro" id="IPR008754">
    <property type="entry name" value="Peptidase_M43"/>
</dbReference>
<keyword evidence="14" id="KW-1185">Reference proteome</keyword>
<accession>A0A8H4LQP8</accession>
<evidence type="ECO:0000256" key="6">
    <source>
        <dbReference type="ARBA" id="ARBA00022801"/>
    </source>
</evidence>
<evidence type="ECO:0000256" key="10">
    <source>
        <dbReference type="SAM" id="MobiDB-lite"/>
    </source>
</evidence>
<evidence type="ECO:0000256" key="11">
    <source>
        <dbReference type="SAM" id="SignalP"/>
    </source>
</evidence>
<evidence type="ECO:0000313" key="14">
    <source>
        <dbReference type="Proteomes" id="UP000557566"/>
    </source>
</evidence>
<evidence type="ECO:0000256" key="4">
    <source>
        <dbReference type="ARBA" id="ARBA00022723"/>
    </source>
</evidence>
<dbReference type="AlphaFoldDB" id="A0A8H4LQP8"/>
<comment type="function">
    <text evidence="1">Secreted metalloproteinase that allows assimilation of proteinaceous substrates.</text>
</comment>
<reference evidence="13 14" key="1">
    <citation type="journal article" date="2020" name="Genome Biol. Evol.">
        <title>A new high-quality draft genome assembly of the Chinese cordyceps Ophiocordyceps sinensis.</title>
        <authorList>
            <person name="Shu R."/>
            <person name="Zhang J."/>
            <person name="Meng Q."/>
            <person name="Zhang H."/>
            <person name="Zhou G."/>
            <person name="Li M."/>
            <person name="Wu P."/>
            <person name="Zhao Y."/>
            <person name="Chen C."/>
            <person name="Qin Q."/>
        </authorList>
    </citation>
    <scope>NUCLEOTIDE SEQUENCE [LARGE SCALE GENOMIC DNA]</scope>
    <source>
        <strain evidence="13 14">IOZ07</strain>
    </source>
</reference>
<keyword evidence="6" id="KW-0378">Hydrolase</keyword>
<evidence type="ECO:0000256" key="1">
    <source>
        <dbReference type="ARBA" id="ARBA00003174"/>
    </source>
</evidence>
<gene>
    <name evidence="13" type="ORF">G6O67_008704</name>
</gene>
<feature type="region of interest" description="Disordered" evidence="10">
    <location>
        <begin position="173"/>
        <end position="221"/>
    </location>
</feature>
<protein>
    <recommendedName>
        <fullName evidence="12">Peptidase M43 pregnancy-associated plasma-A domain-containing protein</fullName>
    </recommendedName>
</protein>
<dbReference type="PANTHER" id="PTHR47466:SF1">
    <property type="entry name" value="METALLOPROTEASE MEP1 (AFU_ORTHOLOGUE AFUA_1G07730)-RELATED"/>
    <property type="match status" value="1"/>
</dbReference>
<dbReference type="GO" id="GO:0046872">
    <property type="term" value="F:metal ion binding"/>
    <property type="evidence" value="ECO:0007669"/>
    <property type="project" value="UniProtKB-KW"/>
</dbReference>
<evidence type="ECO:0000256" key="8">
    <source>
        <dbReference type="ARBA" id="ARBA00023049"/>
    </source>
</evidence>
<keyword evidence="7" id="KW-0862">Zinc</keyword>
<dbReference type="Gene3D" id="3.40.390.10">
    <property type="entry name" value="Collagenase (Catalytic Domain)"/>
    <property type="match status" value="1"/>
</dbReference>
<keyword evidence="9" id="KW-1015">Disulfide bond</keyword>
<feature type="compositionally biased region" description="Pro residues" evidence="10">
    <location>
        <begin position="336"/>
        <end position="353"/>
    </location>
</feature>
<organism evidence="13 14">
    <name type="scientific">Ophiocordyceps sinensis</name>
    <dbReference type="NCBI Taxonomy" id="72228"/>
    <lineage>
        <taxon>Eukaryota</taxon>
        <taxon>Fungi</taxon>
        <taxon>Dikarya</taxon>
        <taxon>Ascomycota</taxon>
        <taxon>Pezizomycotina</taxon>
        <taxon>Sordariomycetes</taxon>
        <taxon>Hypocreomycetidae</taxon>
        <taxon>Hypocreales</taxon>
        <taxon>Ophiocordycipitaceae</taxon>
        <taxon>Ophiocordyceps</taxon>
    </lineage>
</organism>
<feature type="chain" id="PRO_5034156838" description="Peptidase M43 pregnancy-associated plasma-A domain-containing protein" evidence="11">
    <location>
        <begin position="19"/>
        <end position="457"/>
    </location>
</feature>
<evidence type="ECO:0000259" key="12">
    <source>
        <dbReference type="Pfam" id="PF05572"/>
    </source>
</evidence>
<dbReference type="InterPro" id="IPR024079">
    <property type="entry name" value="MetalloPept_cat_dom_sf"/>
</dbReference>
<name>A0A8H4LQP8_9HYPO</name>
<keyword evidence="3" id="KW-0645">Protease</keyword>
<feature type="compositionally biased region" description="Gly residues" evidence="10">
    <location>
        <begin position="358"/>
        <end position="370"/>
    </location>
</feature>
<feature type="signal peptide" evidence="11">
    <location>
        <begin position="1"/>
        <end position="18"/>
    </location>
</feature>
<proteinExistence type="inferred from homology"/>
<dbReference type="Proteomes" id="UP000557566">
    <property type="component" value="Unassembled WGS sequence"/>
</dbReference>
<feature type="compositionally biased region" description="Basic and acidic residues" evidence="10">
    <location>
        <begin position="200"/>
        <end position="217"/>
    </location>
</feature>
<comment type="caution">
    <text evidence="13">The sequence shown here is derived from an EMBL/GenBank/DDBJ whole genome shotgun (WGS) entry which is preliminary data.</text>
</comment>
<keyword evidence="8" id="KW-0482">Metalloprotease</keyword>
<sequence>MIAQPLVVAGFLASATMAGVVERREETSICGAPSLSNEQMESYKSIMARSAEGGIFNRQAAGDQPLEIATVIHVVAEDDTLEGGMLSNESVSKSVEIMNRLYAPAQISFKLQDVTFTADADLAMYGIDGGMAMKQKLRQGDSSVLNLYYVHNFGKPGLKGECTFPTVAGPGDPRDGCAVASDSIPGGPPERRNFGGGRPDLPRQADDDGREARKNDPNDFGITKVGAHEVGHWFGLPHTFSQDGTCSAVGDTAPESGPAMGCRMGQNRCGVSPAQEEELNQNIMSYADCAKQAFTSGQMQYMRQNFRERRQTNDGVNAPWPSGPGGPGGPGARRPVPGPPIRPGQPMPNPASPFPNDGKGGVSGTVGMPGGDQAMPPPEQEGPPTGPPVRPPREQFPPRPVMAPSSGTFPNGRRDKSKGFPGFPSFDPNGPEGIPLPRPEGFQDGSEPLDAPIQIYY</sequence>
<dbReference type="OrthoDB" id="536211at2759"/>
<evidence type="ECO:0000313" key="13">
    <source>
        <dbReference type="EMBL" id="KAF4504090.1"/>
    </source>
</evidence>
<keyword evidence="5 11" id="KW-0732">Signal</keyword>
<feature type="domain" description="Peptidase M43 pregnancy-associated plasma-A" evidence="12">
    <location>
        <begin position="224"/>
        <end position="304"/>
    </location>
</feature>
<evidence type="ECO:0000256" key="5">
    <source>
        <dbReference type="ARBA" id="ARBA00022729"/>
    </source>
</evidence>
<dbReference type="EMBL" id="JAAVMX010000012">
    <property type="protein sequence ID" value="KAF4504090.1"/>
    <property type="molecule type" value="Genomic_DNA"/>
</dbReference>
<evidence type="ECO:0000256" key="7">
    <source>
        <dbReference type="ARBA" id="ARBA00022833"/>
    </source>
</evidence>